<dbReference type="InterPro" id="IPR020587">
    <property type="entry name" value="RecA_monomer-monomer_interface"/>
</dbReference>
<keyword evidence="4 9" id="KW-0067">ATP-binding</keyword>
<dbReference type="CDD" id="cd12293">
    <property type="entry name" value="dRRM_Rrp7p"/>
    <property type="match status" value="1"/>
</dbReference>
<dbReference type="GO" id="GO:0042148">
    <property type="term" value="P:DNA strand invasion"/>
    <property type="evidence" value="ECO:0007669"/>
    <property type="project" value="TreeGrafter"/>
</dbReference>
<evidence type="ECO:0000313" key="14">
    <source>
        <dbReference type="Proteomes" id="UP000283841"/>
    </source>
</evidence>
<dbReference type="PROSITE" id="PS50162">
    <property type="entry name" value="RECA_2"/>
    <property type="match status" value="1"/>
</dbReference>
<dbReference type="Gene3D" id="3.40.50.300">
    <property type="entry name" value="P-loop containing nucleotide triphosphate hydrolases"/>
    <property type="match status" value="1"/>
</dbReference>
<feature type="domain" description="RecA family profile 1" evidence="11">
    <location>
        <begin position="63"/>
        <end position="229"/>
    </location>
</feature>
<dbReference type="PANTHER" id="PTHR22942:SF30">
    <property type="entry name" value="MEIOTIC RECOMBINATION PROTEIN DMC1_LIM15 HOMOLOG"/>
    <property type="match status" value="1"/>
</dbReference>
<dbReference type="Pfam" id="PF17799">
    <property type="entry name" value="RRM_Rrp7"/>
    <property type="match status" value="1"/>
</dbReference>
<dbReference type="VEuPathDB" id="FungiDB:C8Q69DRAFT_447101"/>
<reference evidence="13 14" key="1">
    <citation type="journal article" date="2018" name="Front. Microbiol.">
        <title>Genomic and genetic insights into a cosmopolitan fungus, Paecilomyces variotii (Eurotiales).</title>
        <authorList>
            <person name="Urquhart A.S."/>
            <person name="Mondo S.J."/>
            <person name="Makela M.R."/>
            <person name="Hane J.K."/>
            <person name="Wiebenga A."/>
            <person name="He G."/>
            <person name="Mihaltcheva S."/>
            <person name="Pangilinan J."/>
            <person name="Lipzen A."/>
            <person name="Barry K."/>
            <person name="de Vries R.P."/>
            <person name="Grigoriev I.V."/>
            <person name="Idnurm A."/>
        </authorList>
    </citation>
    <scope>NUCLEOTIDE SEQUENCE [LARGE SCALE GENOMIC DNA]</scope>
    <source>
        <strain evidence="13 14">CBS 101075</strain>
    </source>
</reference>
<dbReference type="SUPFAM" id="SSF52540">
    <property type="entry name" value="P-loop containing nucleoside triphosphate hydrolases"/>
    <property type="match status" value="1"/>
</dbReference>
<protein>
    <submittedName>
        <fullName evidence="13">Meiotic recombination protein DMC1</fullName>
    </submittedName>
</protein>
<dbReference type="GO" id="GO:0003697">
    <property type="term" value="F:single-stranded DNA binding"/>
    <property type="evidence" value="ECO:0007669"/>
    <property type="project" value="TreeGrafter"/>
</dbReference>
<dbReference type="NCBIfam" id="TIGR02238">
    <property type="entry name" value="recomb_DMC1"/>
    <property type="match status" value="1"/>
</dbReference>
<evidence type="ECO:0000256" key="3">
    <source>
        <dbReference type="ARBA" id="ARBA00022741"/>
    </source>
</evidence>
<evidence type="ECO:0000256" key="10">
    <source>
        <dbReference type="SAM" id="MobiDB-lite"/>
    </source>
</evidence>
<feature type="compositionally biased region" description="Polar residues" evidence="10">
    <location>
        <begin position="540"/>
        <end position="550"/>
    </location>
</feature>
<dbReference type="Pfam" id="PF12923">
    <property type="entry name" value="RRP7"/>
    <property type="match status" value="1"/>
</dbReference>
<evidence type="ECO:0000256" key="4">
    <source>
        <dbReference type="ARBA" id="ARBA00022840"/>
    </source>
</evidence>
<name>A0A443HMC8_BYSSP</name>
<gene>
    <name evidence="13" type="ORF">C8Q69DRAFT_447101</name>
</gene>
<dbReference type="GO" id="GO:0000150">
    <property type="term" value="F:DNA strand exchange activity"/>
    <property type="evidence" value="ECO:0007669"/>
    <property type="project" value="InterPro"/>
</dbReference>
<dbReference type="GeneID" id="39598455"/>
<evidence type="ECO:0000259" key="12">
    <source>
        <dbReference type="PROSITE" id="PS50163"/>
    </source>
</evidence>
<dbReference type="SUPFAM" id="SSF47794">
    <property type="entry name" value="Rad51 N-terminal domain-like"/>
    <property type="match status" value="1"/>
</dbReference>
<evidence type="ECO:0000256" key="6">
    <source>
        <dbReference type="ARBA" id="ARBA00023242"/>
    </source>
</evidence>
<evidence type="ECO:0000313" key="13">
    <source>
        <dbReference type="EMBL" id="RWQ92972.1"/>
    </source>
</evidence>
<keyword evidence="5" id="KW-0238">DNA-binding</keyword>
<dbReference type="InterPro" id="IPR003593">
    <property type="entry name" value="AAA+_ATPase"/>
</dbReference>
<dbReference type="SMART" id="SM00382">
    <property type="entry name" value="AAA"/>
    <property type="match status" value="1"/>
</dbReference>
<keyword evidence="3 9" id="KW-0547">Nucleotide-binding</keyword>
<sequence length="614" mass="68752">MPASNASGEFDDDSVHGATRKTLLKIKGFSEVKVEKIKEAIQKCLPSASGFITAMELGHQRKRVVRISTGSKQFDAILGGGFQSMSISEVYGEFRCGKTQLSHTMSVMAQLPKEMGGAEGKVAYIDTEGTFRPERIAQIAERFGMDPDLAQENIAYARALNSEHQLELLNTLSKEFAAGDYRLLIIDSIMNCFRVDYCGRGELADRQQKLNQFLMKLAHMAEDHQTNQVQSDPGASALFAGADGRKPVGGHILAHASTTRVLLRKGRGDERVAKIQDSPDCPEREATYVITNGGINDPDKSLPSSKMKKETLEVAGYTALPIQLPAVSSFPQSATHYIYIRPHEPRIPDPDSPRSLFLVNVPIDTTETHLKHLFGAQLSAGRVERVEFEDVPTKKKSVGAFAQDSLAKKSKKRKRVTADDLESQLEDIWVPSTWDRKLHKSGAHAIVVFVDKPSAEASLKAARKASKNRTKIVWGDGIEGRVPPLGLQRYTTHERLRYPARADLLRAISDYMTAFTQVEEMRAREAARKAQEPDEDGFITVTSGPKQNSLAREAEEKELIEKQKQKESGLGDFYRFQTREKRKERQNELLRKFDEDKRKIQEMKKQRGKLRPES</sequence>
<feature type="region of interest" description="Disordered" evidence="10">
    <location>
        <begin position="529"/>
        <end position="551"/>
    </location>
</feature>
<dbReference type="GO" id="GO:0000794">
    <property type="term" value="C:condensed nuclear chromosome"/>
    <property type="evidence" value="ECO:0007669"/>
    <property type="project" value="TreeGrafter"/>
</dbReference>
<evidence type="ECO:0000256" key="2">
    <source>
        <dbReference type="ARBA" id="ARBA00008897"/>
    </source>
</evidence>
<dbReference type="CDD" id="cd12950">
    <property type="entry name" value="RRP7_Rrp7p"/>
    <property type="match status" value="1"/>
</dbReference>
<dbReference type="GO" id="GO:0140664">
    <property type="term" value="F:ATP-dependent DNA damage sensor activity"/>
    <property type="evidence" value="ECO:0007669"/>
    <property type="project" value="InterPro"/>
</dbReference>
<evidence type="ECO:0000256" key="1">
    <source>
        <dbReference type="ARBA" id="ARBA00004123"/>
    </source>
</evidence>
<dbReference type="GO" id="GO:0070192">
    <property type="term" value="P:chromosome organization involved in meiotic cell cycle"/>
    <property type="evidence" value="ECO:0007669"/>
    <property type="project" value="TreeGrafter"/>
</dbReference>
<evidence type="ECO:0000256" key="9">
    <source>
        <dbReference type="RuleBase" id="RU003422"/>
    </source>
</evidence>
<dbReference type="InterPro" id="IPR011940">
    <property type="entry name" value="Dmc1"/>
</dbReference>
<comment type="caution">
    <text evidence="13">The sequence shown here is derived from an EMBL/GenBank/DDBJ whole genome shotgun (WGS) entry which is preliminary data.</text>
</comment>
<dbReference type="EMBL" id="RCNU01000011">
    <property type="protein sequence ID" value="RWQ92972.1"/>
    <property type="molecule type" value="Genomic_DNA"/>
</dbReference>
<organism evidence="13 14">
    <name type="scientific">Byssochlamys spectabilis</name>
    <name type="common">Paecilomyces variotii</name>
    <dbReference type="NCBI Taxonomy" id="264951"/>
    <lineage>
        <taxon>Eukaryota</taxon>
        <taxon>Fungi</taxon>
        <taxon>Dikarya</taxon>
        <taxon>Ascomycota</taxon>
        <taxon>Pezizomycotina</taxon>
        <taxon>Eurotiomycetes</taxon>
        <taxon>Eurotiomycetidae</taxon>
        <taxon>Eurotiales</taxon>
        <taxon>Thermoascaceae</taxon>
        <taxon>Paecilomyces</taxon>
    </lineage>
</organism>
<evidence type="ECO:0000256" key="7">
    <source>
        <dbReference type="ARBA" id="ARBA00023254"/>
    </source>
</evidence>
<dbReference type="GO" id="GO:0000709">
    <property type="term" value="P:meiotic joint molecule formation"/>
    <property type="evidence" value="ECO:0007669"/>
    <property type="project" value="UniProtKB-ARBA"/>
</dbReference>
<comment type="similarity">
    <text evidence="2">Belongs to the RecA family. DMC1 subfamily.</text>
</comment>
<dbReference type="InterPro" id="IPR010995">
    <property type="entry name" value="DNA_repair_Rad51/TF_NusA_a-hlx"/>
</dbReference>
<evidence type="ECO:0000259" key="11">
    <source>
        <dbReference type="PROSITE" id="PS50162"/>
    </source>
</evidence>
<accession>A0A443HMC8</accession>
<dbReference type="NCBIfam" id="NF003301">
    <property type="entry name" value="PRK04301.1"/>
    <property type="match status" value="1"/>
</dbReference>
<keyword evidence="7" id="KW-0469">Meiosis</keyword>
<dbReference type="Pfam" id="PF08423">
    <property type="entry name" value="Rad51"/>
    <property type="match status" value="1"/>
</dbReference>
<dbReference type="PANTHER" id="PTHR22942">
    <property type="entry name" value="RECA/RAD51/RADA DNA STRAND-PAIRING FAMILY MEMBER"/>
    <property type="match status" value="1"/>
</dbReference>
<dbReference type="InterPro" id="IPR013632">
    <property type="entry name" value="Rad51_C"/>
</dbReference>
<dbReference type="STRING" id="264951.A0A443HMC8"/>
<feature type="region of interest" description="Disordered" evidence="10">
    <location>
        <begin position="570"/>
        <end position="614"/>
    </location>
</feature>
<dbReference type="InterPro" id="IPR040447">
    <property type="entry name" value="RRM_Rrp7"/>
</dbReference>
<dbReference type="Gene3D" id="1.10.150.20">
    <property type="entry name" value="5' to 3' exonuclease, C-terminal subdomain"/>
    <property type="match status" value="1"/>
</dbReference>
<keyword evidence="14" id="KW-1185">Reference proteome</keyword>
<dbReference type="FunFam" id="3.40.50.300:FF:000239">
    <property type="entry name" value="Meiotic recombination protein DMC1"/>
    <property type="match status" value="1"/>
</dbReference>
<proteinExistence type="inferred from homology"/>
<evidence type="ECO:0000256" key="5">
    <source>
        <dbReference type="ARBA" id="ARBA00023125"/>
    </source>
</evidence>
<dbReference type="AlphaFoldDB" id="A0A443HMC8"/>
<dbReference type="Proteomes" id="UP000283841">
    <property type="component" value="Unassembled WGS sequence"/>
</dbReference>
<evidence type="ECO:0000256" key="8">
    <source>
        <dbReference type="ARBA" id="ARBA00023306"/>
    </source>
</evidence>
<dbReference type="GO" id="GO:0000730">
    <property type="term" value="P:DNA recombinase assembly"/>
    <property type="evidence" value="ECO:0007669"/>
    <property type="project" value="TreeGrafter"/>
</dbReference>
<dbReference type="InterPro" id="IPR027417">
    <property type="entry name" value="P-loop_NTPase"/>
</dbReference>
<keyword evidence="8" id="KW-0131">Cell cycle</keyword>
<dbReference type="InterPro" id="IPR020588">
    <property type="entry name" value="RecA_ATP-bd"/>
</dbReference>
<dbReference type="GO" id="GO:0005524">
    <property type="term" value="F:ATP binding"/>
    <property type="evidence" value="ECO:0007669"/>
    <property type="project" value="UniProtKB-KW"/>
</dbReference>
<dbReference type="PROSITE" id="PS50163">
    <property type="entry name" value="RECA_3"/>
    <property type="match status" value="1"/>
</dbReference>
<keyword evidence="6" id="KW-0539">Nucleus</keyword>
<dbReference type="InterPro" id="IPR024326">
    <property type="entry name" value="RRP7_C"/>
</dbReference>
<feature type="compositionally biased region" description="Basic and acidic residues" evidence="10">
    <location>
        <begin position="577"/>
        <end position="614"/>
    </location>
</feature>
<dbReference type="GO" id="GO:0003690">
    <property type="term" value="F:double-stranded DNA binding"/>
    <property type="evidence" value="ECO:0007669"/>
    <property type="project" value="TreeGrafter"/>
</dbReference>
<dbReference type="Gene3D" id="6.10.250.1770">
    <property type="match status" value="1"/>
</dbReference>
<dbReference type="RefSeq" id="XP_028482617.1">
    <property type="nucleotide sequence ID" value="XM_028629178.1"/>
</dbReference>
<dbReference type="GO" id="GO:0006312">
    <property type="term" value="P:mitotic recombination"/>
    <property type="evidence" value="ECO:0007669"/>
    <property type="project" value="TreeGrafter"/>
</dbReference>
<feature type="domain" description="RecA family profile 2" evidence="12">
    <location>
        <begin position="236"/>
        <end position="300"/>
    </location>
</feature>
<comment type="subcellular location">
    <subcellularLocation>
        <location evidence="1">Nucleus</location>
    </subcellularLocation>
</comment>